<keyword evidence="3" id="KW-1185">Reference proteome</keyword>
<name>A0AAV4GM67_9GAST</name>
<comment type="caution">
    <text evidence="2">The sequence shown here is derived from an EMBL/GenBank/DDBJ whole genome shotgun (WGS) entry which is preliminary data.</text>
</comment>
<evidence type="ECO:0000259" key="1">
    <source>
        <dbReference type="Pfam" id="PF21246"/>
    </source>
</evidence>
<proteinExistence type="predicted"/>
<sequence length="406" mass="45320">MGTWLKRNTSKKYVLNQEAQSMDQILEGLLDSGQPEGIKAAIINRICEQGVLPSHPNTTVRGVLEVASRWILYGTSSLQVSSGFKLLNSWGVPSAGSVFPAFFTPELVSRLLHSYDQGQGHVIAANVPLLIREGFRVMSRAGHSVYHGHTEAVQQYVANMVRSCQKGDRLTVRNVGLLLREFPECVPSIDAQVLDLCVAILEHLSQGALPQDPKLILKFIRHTDEIAGFLSALWASRSNSILETCLSDLFRLISRPWQCATAGDLSEENSNDEPAFCLAAVVQHIPVELANRVVKSVVTDSSISESSIECAVGQIVEWLKWPSARNIDLWLLCFLTELAAHKRLSLLVRITELNTEQVAENLMYPQLRKASFKVLSQMLLSFQHSPATFHKVSEHFSYRYNPVWIF</sequence>
<dbReference type="Proteomes" id="UP000762676">
    <property type="component" value="Unassembled WGS sequence"/>
</dbReference>
<organism evidence="2 3">
    <name type="scientific">Elysia marginata</name>
    <dbReference type="NCBI Taxonomy" id="1093978"/>
    <lineage>
        <taxon>Eukaryota</taxon>
        <taxon>Metazoa</taxon>
        <taxon>Spiralia</taxon>
        <taxon>Lophotrochozoa</taxon>
        <taxon>Mollusca</taxon>
        <taxon>Gastropoda</taxon>
        <taxon>Heterobranchia</taxon>
        <taxon>Euthyneura</taxon>
        <taxon>Panpulmonata</taxon>
        <taxon>Sacoglossa</taxon>
        <taxon>Placobranchoidea</taxon>
        <taxon>Plakobranchidae</taxon>
        <taxon>Elysia</taxon>
    </lineage>
</organism>
<accession>A0AAV4GM67</accession>
<dbReference type="InterPro" id="IPR049407">
    <property type="entry name" value="Usp38-like_N"/>
</dbReference>
<keyword evidence="2" id="KW-0378">Hydrolase</keyword>
<dbReference type="AlphaFoldDB" id="A0AAV4GM67"/>
<reference evidence="2 3" key="1">
    <citation type="journal article" date="2021" name="Elife">
        <title>Chloroplast acquisition without the gene transfer in kleptoplastic sea slugs, Plakobranchus ocellatus.</title>
        <authorList>
            <person name="Maeda T."/>
            <person name="Takahashi S."/>
            <person name="Yoshida T."/>
            <person name="Shimamura S."/>
            <person name="Takaki Y."/>
            <person name="Nagai Y."/>
            <person name="Toyoda A."/>
            <person name="Suzuki Y."/>
            <person name="Arimoto A."/>
            <person name="Ishii H."/>
            <person name="Satoh N."/>
            <person name="Nishiyama T."/>
            <person name="Hasebe M."/>
            <person name="Maruyama T."/>
            <person name="Minagawa J."/>
            <person name="Obokata J."/>
            <person name="Shigenobu S."/>
        </authorList>
    </citation>
    <scope>NUCLEOTIDE SEQUENCE [LARGE SCALE GENOMIC DNA]</scope>
</reference>
<dbReference type="Pfam" id="PF21246">
    <property type="entry name" value="Usp38-like_N"/>
    <property type="match status" value="1"/>
</dbReference>
<feature type="domain" description="Ubiquitin carboxyl-terminal hydrolase 38-like N-terminal" evidence="1">
    <location>
        <begin position="70"/>
        <end position="396"/>
    </location>
</feature>
<gene>
    <name evidence="2" type="ORF">ElyMa_002467300</name>
</gene>
<dbReference type="GO" id="GO:0016787">
    <property type="term" value="F:hydrolase activity"/>
    <property type="evidence" value="ECO:0007669"/>
    <property type="project" value="UniProtKB-KW"/>
</dbReference>
<evidence type="ECO:0000313" key="2">
    <source>
        <dbReference type="EMBL" id="GFR86414.1"/>
    </source>
</evidence>
<evidence type="ECO:0000313" key="3">
    <source>
        <dbReference type="Proteomes" id="UP000762676"/>
    </source>
</evidence>
<dbReference type="EMBL" id="BMAT01005053">
    <property type="protein sequence ID" value="GFR86414.1"/>
    <property type="molecule type" value="Genomic_DNA"/>
</dbReference>
<protein>
    <submittedName>
        <fullName evidence="2">Ubiquitin carboxyl-terminal hydrolase 38</fullName>
    </submittedName>
</protein>